<evidence type="ECO:0000259" key="2">
    <source>
        <dbReference type="Pfam" id="PF03979"/>
    </source>
</evidence>
<proteinExistence type="predicted"/>
<gene>
    <name evidence="3" type="ORF">S03H2_37806</name>
</gene>
<evidence type="ECO:0008006" key="4">
    <source>
        <dbReference type="Google" id="ProtNLM"/>
    </source>
</evidence>
<dbReference type="Gene3D" id="1.10.601.10">
    <property type="entry name" value="RNA Polymerase Primary Sigma Factor"/>
    <property type="match status" value="1"/>
</dbReference>
<dbReference type="Pfam" id="PF03979">
    <property type="entry name" value="Sigma70_r1_1"/>
    <property type="match status" value="1"/>
</dbReference>
<reference evidence="3" key="1">
    <citation type="journal article" date="2014" name="Front. Microbiol.">
        <title>High frequency of phylogenetically diverse reductive dehalogenase-homologous genes in deep subseafloor sedimentary metagenomes.</title>
        <authorList>
            <person name="Kawai M."/>
            <person name="Futagami T."/>
            <person name="Toyoda A."/>
            <person name="Takaki Y."/>
            <person name="Nishi S."/>
            <person name="Hori S."/>
            <person name="Arai W."/>
            <person name="Tsubouchi T."/>
            <person name="Morono Y."/>
            <person name="Uchiyama I."/>
            <person name="Ito T."/>
            <person name="Fujiyama A."/>
            <person name="Inagaki F."/>
            <person name="Takami H."/>
        </authorList>
    </citation>
    <scope>NUCLEOTIDE SEQUENCE</scope>
    <source>
        <strain evidence="3">Expedition CK06-06</strain>
    </source>
</reference>
<dbReference type="InterPro" id="IPR009042">
    <property type="entry name" value="RNA_pol_sigma70_r1_2"/>
</dbReference>
<dbReference type="InterPro" id="IPR007127">
    <property type="entry name" value="RNA_pol_sigma_70_r1_1"/>
</dbReference>
<dbReference type="GO" id="GO:0006352">
    <property type="term" value="P:DNA-templated transcription initiation"/>
    <property type="evidence" value="ECO:0007669"/>
    <property type="project" value="InterPro"/>
</dbReference>
<dbReference type="AlphaFoldDB" id="X1G258"/>
<feature type="domain" description="RNA polymerase sigma-70 region 1.2" evidence="1">
    <location>
        <begin position="86"/>
        <end position="104"/>
    </location>
</feature>
<dbReference type="GO" id="GO:0016987">
    <property type="term" value="F:sigma factor activity"/>
    <property type="evidence" value="ECO:0007669"/>
    <property type="project" value="InterPro"/>
</dbReference>
<organism evidence="3">
    <name type="scientific">marine sediment metagenome</name>
    <dbReference type="NCBI Taxonomy" id="412755"/>
    <lineage>
        <taxon>unclassified sequences</taxon>
        <taxon>metagenomes</taxon>
        <taxon>ecological metagenomes</taxon>
    </lineage>
</organism>
<name>X1G258_9ZZZZ</name>
<evidence type="ECO:0000259" key="1">
    <source>
        <dbReference type="Pfam" id="PF00140"/>
    </source>
</evidence>
<feature type="non-terminal residue" evidence="3">
    <location>
        <position position="105"/>
    </location>
</feature>
<protein>
    <recommendedName>
        <fullName evidence="4">RNA polymerase sigma factor 70 region 1.1 domain-containing protein</fullName>
    </recommendedName>
</protein>
<dbReference type="GO" id="GO:0003677">
    <property type="term" value="F:DNA binding"/>
    <property type="evidence" value="ECO:0007669"/>
    <property type="project" value="InterPro"/>
</dbReference>
<dbReference type="EMBL" id="BARU01023284">
    <property type="protein sequence ID" value="GAH51342.1"/>
    <property type="molecule type" value="Genomic_DNA"/>
</dbReference>
<accession>X1G258</accession>
<dbReference type="Gene3D" id="1.10.220.120">
    <property type="entry name" value="Sigma-70 factor, region 1.1"/>
    <property type="match status" value="1"/>
</dbReference>
<evidence type="ECO:0000313" key="3">
    <source>
        <dbReference type="EMBL" id="GAH51342.1"/>
    </source>
</evidence>
<dbReference type="InterPro" id="IPR042189">
    <property type="entry name" value="RNA_pol_sigma_70_r1_1_sf"/>
</dbReference>
<comment type="caution">
    <text evidence="3">The sequence shown here is derived from an EMBL/GenBank/DDBJ whole genome shotgun (WGS) entry which is preliminary data.</text>
</comment>
<feature type="domain" description="RNA polymerase sigma factor 70 region 1.1" evidence="2">
    <location>
        <begin position="8"/>
        <end position="63"/>
    </location>
</feature>
<sequence>MSQERKFQKDGIHELLSKGRKQGYLLYDEIDKMFEGDSSSGREFKDLLDSIDDYGIKILDTKKRNIAPKRRKSDLVSIHGLERTTDPVKLYLREMGNISLLTREG</sequence>
<dbReference type="Pfam" id="PF00140">
    <property type="entry name" value="Sigma70_r1_2"/>
    <property type="match status" value="1"/>
</dbReference>